<evidence type="ECO:0000259" key="9">
    <source>
        <dbReference type="Pfam" id="PF19040"/>
    </source>
</evidence>
<dbReference type="GO" id="GO:0009103">
    <property type="term" value="P:lipopolysaccharide biosynthetic process"/>
    <property type="evidence" value="ECO:0007669"/>
    <property type="project" value="TreeGrafter"/>
</dbReference>
<dbReference type="InterPro" id="IPR050879">
    <property type="entry name" value="Acyltransferase_3"/>
</dbReference>
<evidence type="ECO:0000256" key="7">
    <source>
        <dbReference type="ARBA" id="ARBA00023315"/>
    </source>
</evidence>
<evidence type="ECO:0000313" key="10">
    <source>
        <dbReference type="EMBL" id="APR04063.1"/>
    </source>
</evidence>
<dbReference type="KEGG" id="tcl:Tchl_1204"/>
<organism evidence="10 11">
    <name type="scientific">Thauera chlorobenzoica</name>
    <dbReference type="NCBI Taxonomy" id="96773"/>
    <lineage>
        <taxon>Bacteria</taxon>
        <taxon>Pseudomonadati</taxon>
        <taxon>Pseudomonadota</taxon>
        <taxon>Betaproteobacteria</taxon>
        <taxon>Rhodocyclales</taxon>
        <taxon>Zoogloeaceae</taxon>
        <taxon>Thauera</taxon>
    </lineage>
</organism>
<protein>
    <submittedName>
        <fullName evidence="10">O-antigen acetylase</fullName>
    </submittedName>
</protein>
<keyword evidence="5" id="KW-1133">Transmembrane helix</keyword>
<comment type="subcellular location">
    <subcellularLocation>
        <location evidence="1">Cell membrane</location>
        <topology evidence="1">Multi-pass membrane protein</topology>
    </subcellularLocation>
</comment>
<accession>A0A1H5SZ36</accession>
<evidence type="ECO:0000256" key="3">
    <source>
        <dbReference type="ARBA" id="ARBA00022679"/>
    </source>
</evidence>
<dbReference type="STRING" id="96773.Tchl_1204"/>
<keyword evidence="4" id="KW-0812">Transmembrane</keyword>
<dbReference type="RefSeq" id="WP_075147599.1">
    <property type="nucleotide sequence ID" value="NZ_CP018839.1"/>
</dbReference>
<gene>
    <name evidence="10" type="ORF">Tchl_1204</name>
</gene>
<keyword evidence="11" id="KW-1185">Reference proteome</keyword>
<evidence type="ECO:0000256" key="2">
    <source>
        <dbReference type="ARBA" id="ARBA00022475"/>
    </source>
</evidence>
<dbReference type="Pfam" id="PF19040">
    <property type="entry name" value="SGNH"/>
    <property type="match status" value="1"/>
</dbReference>
<evidence type="ECO:0000256" key="6">
    <source>
        <dbReference type="ARBA" id="ARBA00023136"/>
    </source>
</evidence>
<dbReference type="OrthoDB" id="9814807at2"/>
<dbReference type="InterPro" id="IPR036514">
    <property type="entry name" value="SGNH_hydro_sf"/>
</dbReference>
<dbReference type="Gene3D" id="3.40.50.1110">
    <property type="entry name" value="SGNH hydrolase"/>
    <property type="match status" value="1"/>
</dbReference>
<dbReference type="PANTHER" id="PTHR23028">
    <property type="entry name" value="ACETYLTRANSFERASE"/>
    <property type="match status" value="1"/>
</dbReference>
<dbReference type="Pfam" id="PF01757">
    <property type="entry name" value="Acyl_transf_3"/>
    <property type="match status" value="1"/>
</dbReference>
<name>A0A1H5SZ36_9RHOO</name>
<dbReference type="AlphaFoldDB" id="A0A1H5SZ36"/>
<keyword evidence="7" id="KW-0012">Acyltransferase</keyword>
<evidence type="ECO:0000256" key="5">
    <source>
        <dbReference type="ARBA" id="ARBA00022989"/>
    </source>
</evidence>
<reference evidence="10 11" key="1">
    <citation type="submission" date="2016-12" db="EMBL/GenBank/DDBJ databases">
        <title>Complete genome sequence of Thauera chlorobenzoica, a Betaproteobacterium degrading haloaromatics anaerobically to CO2 and halides.</title>
        <authorList>
            <person name="Goris T."/>
            <person name="Mergelsberg M."/>
            <person name="Boll M."/>
        </authorList>
    </citation>
    <scope>NUCLEOTIDE SEQUENCE [LARGE SCALE GENOMIC DNA]</scope>
    <source>
        <strain evidence="10 11">3CB1</strain>
    </source>
</reference>
<dbReference type="GO" id="GO:0005886">
    <property type="term" value="C:plasma membrane"/>
    <property type="evidence" value="ECO:0007669"/>
    <property type="project" value="UniProtKB-SubCell"/>
</dbReference>
<dbReference type="Proteomes" id="UP000185739">
    <property type="component" value="Chromosome"/>
</dbReference>
<feature type="domain" description="SGNH" evidence="9">
    <location>
        <begin position="409"/>
        <end position="636"/>
    </location>
</feature>
<evidence type="ECO:0000256" key="1">
    <source>
        <dbReference type="ARBA" id="ARBA00004651"/>
    </source>
</evidence>
<feature type="domain" description="Acyltransferase 3" evidence="8">
    <location>
        <begin position="10"/>
        <end position="331"/>
    </location>
</feature>
<keyword evidence="6" id="KW-0472">Membrane</keyword>
<dbReference type="EMBL" id="CP018839">
    <property type="protein sequence ID" value="APR04063.1"/>
    <property type="molecule type" value="Genomic_DNA"/>
</dbReference>
<dbReference type="InterPro" id="IPR043968">
    <property type="entry name" value="SGNH"/>
</dbReference>
<dbReference type="GO" id="GO:0016747">
    <property type="term" value="F:acyltransferase activity, transferring groups other than amino-acyl groups"/>
    <property type="evidence" value="ECO:0007669"/>
    <property type="project" value="InterPro"/>
</dbReference>
<dbReference type="GO" id="GO:0016788">
    <property type="term" value="F:hydrolase activity, acting on ester bonds"/>
    <property type="evidence" value="ECO:0007669"/>
    <property type="project" value="UniProtKB-ARBA"/>
</dbReference>
<keyword evidence="3" id="KW-0808">Transferase</keyword>
<evidence type="ECO:0000313" key="11">
    <source>
        <dbReference type="Proteomes" id="UP000185739"/>
    </source>
</evidence>
<evidence type="ECO:0000259" key="8">
    <source>
        <dbReference type="Pfam" id="PF01757"/>
    </source>
</evidence>
<dbReference type="PANTHER" id="PTHR23028:SF53">
    <property type="entry name" value="ACYL_TRANSF_3 DOMAIN-CONTAINING PROTEIN"/>
    <property type="match status" value="1"/>
</dbReference>
<evidence type="ECO:0000256" key="4">
    <source>
        <dbReference type="ARBA" id="ARBA00022692"/>
    </source>
</evidence>
<dbReference type="SUPFAM" id="SSF52266">
    <property type="entry name" value="SGNH hydrolase"/>
    <property type="match status" value="1"/>
</dbReference>
<proteinExistence type="predicted"/>
<sequence length="646" mass="69664">MSLHPTYRPDIDGLRAVAIVPVILFHYGLSGFEGGYVGVDVFFVISGYLITSILHREMRMGEFSFAAFYERRIRRLLPAFAVVTGASFLAGCIGFLPADLEALSSSLVAAWFFAANLYFWKKTDYFDAEAIDKPLLHTWSLAVEEQFYIVFPCLLLAALRWFPGHVRTIIAGCALLSLLAAAAVVGHAPEAAFYLPHLRAWELLAGALLALRVIPPPQTAALRDALAIAGLALIGLAVFTFDAATLFPGLSALIPVLGTAMVITAGSAGGARCNHVLGARPLVLTGLLSYSLYLWHWPLFVFAHYRLGRAPAGLELLWLVALTLVLAVLSWRYVERPLRGKSRRLTRRTLFRATALTVGLATLAGVGVRLSGGLPGRLPAAVAATAAVGEEPIPFREACSGLGLDAVRDGGLCTLGKNGAAGFLLWGDSHALSLAPAVDRAAAQEGLGGRFAGKSACPPLLGTLEFKRSKTSCTGFNHAVLEYIDREPSLRTVFLVARWSYYLSIAQSDEDRRRFADALEALVERLRARGIRVVVVEQVPEMSGDIPSLAARAAWFGWPPADDLPAAEYRRQQGALRAILGIAEATVEPSGFELLDPGRAFCDDDRCRALRAGKPLYRDAHHLSQEGASLLIPLFQHSLASDKGGT</sequence>
<dbReference type="InterPro" id="IPR002656">
    <property type="entry name" value="Acyl_transf_3_dom"/>
</dbReference>
<keyword evidence="2" id="KW-1003">Cell membrane</keyword>